<keyword evidence="3" id="KW-0808">Transferase</keyword>
<sequence length="315" mass="35531">MDHLLEGHRAYAAAYIDDVVIYSTSWKDHLGHVRAILETLEGARQTANPSNCAFGQNEVAYLGYVVGNGQLKPQMDKVEVVRDHPAPMTKRQVRQFLSLAGYYRRFIPRFTTIAVPLMDLTKGGPTRKVHWTPQCEEVFRQLKKALTRAPVLAQPDFRKPFLVQTDPSDVGLGAVLAQQQEGAEKPILYLSRKLLPREQMYSAIEREALAVRWAVEALRYYLLGGTFQLVTGHAPLQWMHNMREANPRIMRWYLFLQQYKFAVVNKAGLRHANADFLSRCGGAEAREEGTKGLEGEVCDGEEAPRTAIRAPAEAP</sequence>
<dbReference type="EC" id="3.1.26.4" evidence="2"/>
<evidence type="ECO:0000313" key="12">
    <source>
        <dbReference type="Ensembl" id="ENSPSIP00000000810.1"/>
    </source>
</evidence>
<dbReference type="Pfam" id="PF17917">
    <property type="entry name" value="RT_RNaseH"/>
    <property type="match status" value="1"/>
</dbReference>
<dbReference type="InterPro" id="IPR000477">
    <property type="entry name" value="RT_dom"/>
</dbReference>
<dbReference type="FunFam" id="3.10.20.370:FF:000001">
    <property type="entry name" value="Retrovirus-related Pol polyprotein from transposon 17.6-like protein"/>
    <property type="match status" value="1"/>
</dbReference>
<dbReference type="InterPro" id="IPR043128">
    <property type="entry name" value="Rev_trsase/Diguanyl_cyclase"/>
</dbReference>
<dbReference type="Gene3D" id="3.10.20.370">
    <property type="match status" value="1"/>
</dbReference>
<dbReference type="GeneTree" id="ENSGT01100000263500"/>
<reference evidence="13" key="2">
    <citation type="journal article" date="2013" name="Nat. Genet.">
        <title>The draft genomes of soft-shell turtle and green sea turtle yield insights into the development and evolution of the turtle-specific body plan.</title>
        <authorList>
            <person name="Wang Z."/>
            <person name="Pascual-Anaya J."/>
            <person name="Zadissa A."/>
            <person name="Li W."/>
            <person name="Niimura Y."/>
            <person name="Huang Z."/>
            <person name="Li C."/>
            <person name="White S."/>
            <person name="Xiong Z."/>
            <person name="Fang D."/>
            <person name="Wang B."/>
            <person name="Ming Y."/>
            <person name="Chen Y."/>
            <person name="Zheng Y."/>
            <person name="Kuraku S."/>
            <person name="Pignatelli M."/>
            <person name="Herrero J."/>
            <person name="Beal K."/>
            <person name="Nozawa M."/>
            <person name="Li Q."/>
            <person name="Wang J."/>
            <person name="Zhang H."/>
            <person name="Yu L."/>
            <person name="Shigenobu S."/>
            <person name="Wang J."/>
            <person name="Liu J."/>
            <person name="Flicek P."/>
            <person name="Searle S."/>
            <person name="Wang J."/>
            <person name="Kuratani S."/>
            <person name="Yin Y."/>
            <person name="Aken B."/>
            <person name="Zhang G."/>
            <person name="Irie N."/>
        </authorList>
    </citation>
    <scope>NUCLEOTIDE SEQUENCE [LARGE SCALE GENOMIC DNA]</scope>
    <source>
        <strain evidence="13">Daiwa-1</strain>
    </source>
</reference>
<dbReference type="Gene3D" id="3.30.70.270">
    <property type="match status" value="2"/>
</dbReference>
<dbReference type="CDD" id="cd09274">
    <property type="entry name" value="RNase_HI_RT_Ty3"/>
    <property type="match status" value="1"/>
</dbReference>
<dbReference type="PANTHER" id="PTHR37984:SF5">
    <property type="entry name" value="PROTEIN NYNRIN-LIKE"/>
    <property type="match status" value="1"/>
</dbReference>
<dbReference type="OMA" id="DIMICTR"/>
<dbReference type="AlphaFoldDB" id="K7EYF0"/>
<evidence type="ECO:0000256" key="9">
    <source>
        <dbReference type="SAM" id="MobiDB-lite"/>
    </source>
</evidence>
<dbReference type="SUPFAM" id="SSF56672">
    <property type="entry name" value="DNA/RNA polymerases"/>
    <property type="match status" value="1"/>
</dbReference>
<evidence type="ECO:0000256" key="3">
    <source>
        <dbReference type="ARBA" id="ARBA00022679"/>
    </source>
</evidence>
<keyword evidence="4" id="KW-0548">Nucleotidyltransferase</keyword>
<feature type="domain" description="Reverse transcriptase" evidence="10">
    <location>
        <begin position="2"/>
        <end position="65"/>
    </location>
</feature>
<dbReference type="HOGENOM" id="CLU_000384_33_3_1"/>
<dbReference type="GO" id="GO:0004523">
    <property type="term" value="F:RNA-DNA hybrid ribonuclease activity"/>
    <property type="evidence" value="ECO:0007669"/>
    <property type="project" value="UniProtKB-EC"/>
</dbReference>
<comment type="similarity">
    <text evidence="1">Belongs to the beta type-B retroviral polymerase family. HERV class-II K(HML-2) pol subfamily.</text>
</comment>
<evidence type="ECO:0000259" key="10">
    <source>
        <dbReference type="Pfam" id="PF00078"/>
    </source>
</evidence>
<dbReference type="Pfam" id="PF00078">
    <property type="entry name" value="RVT_1"/>
    <property type="match status" value="1"/>
</dbReference>
<dbReference type="InterPro" id="IPR050951">
    <property type="entry name" value="Retrovirus_Pol_polyprotein"/>
</dbReference>
<keyword evidence="13" id="KW-1185">Reference proteome</keyword>
<keyword evidence="6" id="KW-0255">Endonuclease</keyword>
<dbReference type="FunFam" id="3.30.70.270:FF:000020">
    <property type="entry name" value="Transposon Tf2-6 polyprotein-like Protein"/>
    <property type="match status" value="1"/>
</dbReference>
<evidence type="ECO:0000256" key="2">
    <source>
        <dbReference type="ARBA" id="ARBA00012180"/>
    </source>
</evidence>
<protein>
    <recommendedName>
        <fullName evidence="2">ribonuclease H</fullName>
        <ecNumber evidence="2">3.1.26.4</ecNumber>
    </recommendedName>
</protein>
<keyword evidence="7" id="KW-0378">Hydrolase</keyword>
<evidence type="ECO:0000256" key="5">
    <source>
        <dbReference type="ARBA" id="ARBA00022722"/>
    </source>
</evidence>
<accession>K7EYF0</accession>
<evidence type="ECO:0000256" key="4">
    <source>
        <dbReference type="ARBA" id="ARBA00022695"/>
    </source>
</evidence>
<reference evidence="12" key="4">
    <citation type="submission" date="2025-09" db="UniProtKB">
        <authorList>
            <consortium name="Ensembl"/>
        </authorList>
    </citation>
    <scope>IDENTIFICATION</scope>
</reference>
<feature type="region of interest" description="Disordered" evidence="9">
    <location>
        <begin position="287"/>
        <end position="315"/>
    </location>
</feature>
<keyword evidence="8" id="KW-0695">RNA-directed DNA polymerase</keyword>
<evidence type="ECO:0000256" key="6">
    <source>
        <dbReference type="ARBA" id="ARBA00022759"/>
    </source>
</evidence>
<reference evidence="12" key="3">
    <citation type="submission" date="2025-08" db="UniProtKB">
        <authorList>
            <consortium name="Ensembl"/>
        </authorList>
    </citation>
    <scope>IDENTIFICATION</scope>
</reference>
<dbReference type="PANTHER" id="PTHR37984">
    <property type="entry name" value="PROTEIN CBG26694"/>
    <property type="match status" value="1"/>
</dbReference>
<evidence type="ECO:0000259" key="11">
    <source>
        <dbReference type="Pfam" id="PF17917"/>
    </source>
</evidence>
<evidence type="ECO:0000256" key="1">
    <source>
        <dbReference type="ARBA" id="ARBA00010879"/>
    </source>
</evidence>
<evidence type="ECO:0000256" key="7">
    <source>
        <dbReference type="ARBA" id="ARBA00022801"/>
    </source>
</evidence>
<reference evidence="13" key="1">
    <citation type="submission" date="2011-10" db="EMBL/GenBank/DDBJ databases">
        <authorList>
            <consortium name="Soft-shell Turtle Genome Consortium"/>
        </authorList>
    </citation>
    <scope>NUCLEOTIDE SEQUENCE [LARGE SCALE GENOMIC DNA]</scope>
    <source>
        <strain evidence="13">Daiwa-1</strain>
    </source>
</reference>
<proteinExistence type="inferred from homology"/>
<dbReference type="Ensembl" id="ENSPSIT00000000810.1">
    <property type="protein sequence ID" value="ENSPSIP00000000810.1"/>
    <property type="gene ID" value="ENSPSIG00000000810.1"/>
</dbReference>
<dbReference type="InterPro" id="IPR041373">
    <property type="entry name" value="RT_RNaseH"/>
</dbReference>
<dbReference type="GO" id="GO:0003964">
    <property type="term" value="F:RNA-directed DNA polymerase activity"/>
    <property type="evidence" value="ECO:0007669"/>
    <property type="project" value="UniProtKB-KW"/>
</dbReference>
<organism evidence="12 13">
    <name type="scientific">Pelodiscus sinensis</name>
    <name type="common">Chinese softshell turtle</name>
    <name type="synonym">Trionyx sinensis</name>
    <dbReference type="NCBI Taxonomy" id="13735"/>
    <lineage>
        <taxon>Eukaryota</taxon>
        <taxon>Metazoa</taxon>
        <taxon>Chordata</taxon>
        <taxon>Craniata</taxon>
        <taxon>Vertebrata</taxon>
        <taxon>Euteleostomi</taxon>
        <taxon>Archelosauria</taxon>
        <taxon>Testudinata</taxon>
        <taxon>Testudines</taxon>
        <taxon>Cryptodira</taxon>
        <taxon>Trionychia</taxon>
        <taxon>Trionychidae</taxon>
        <taxon>Pelodiscus</taxon>
    </lineage>
</organism>
<dbReference type="Proteomes" id="UP000007267">
    <property type="component" value="Unassembled WGS sequence"/>
</dbReference>
<feature type="domain" description="Reverse transcriptase RNase H-like" evidence="11">
    <location>
        <begin position="156"/>
        <end position="259"/>
    </location>
</feature>
<evidence type="ECO:0000256" key="8">
    <source>
        <dbReference type="ARBA" id="ARBA00022918"/>
    </source>
</evidence>
<keyword evidence="5" id="KW-0540">Nuclease</keyword>
<dbReference type="EMBL" id="AGCU01090614">
    <property type="status" value="NOT_ANNOTATED_CDS"/>
    <property type="molecule type" value="Genomic_DNA"/>
</dbReference>
<name>K7EYF0_PELSI</name>
<evidence type="ECO:0000313" key="13">
    <source>
        <dbReference type="Proteomes" id="UP000007267"/>
    </source>
</evidence>
<dbReference type="STRING" id="13735.ENSPSIP00000000810"/>
<dbReference type="eggNOG" id="KOG0017">
    <property type="taxonomic scope" value="Eukaryota"/>
</dbReference>
<dbReference type="InterPro" id="IPR043502">
    <property type="entry name" value="DNA/RNA_pol_sf"/>
</dbReference>